<dbReference type="EMBL" id="SDMP01000016">
    <property type="protein sequence ID" value="RYR02732.1"/>
    <property type="molecule type" value="Genomic_DNA"/>
</dbReference>
<dbReference type="PANTHER" id="PTHR31669">
    <property type="entry name" value="PROTEIN FAR1-RELATED SEQUENCE 10-RELATED"/>
    <property type="match status" value="1"/>
</dbReference>
<dbReference type="PANTHER" id="PTHR31669:SF283">
    <property type="entry name" value="PROTEIN FAR1-RELATED SEQUENCE"/>
    <property type="match status" value="1"/>
</dbReference>
<dbReference type="AlphaFoldDB" id="A0A444YLE3"/>
<evidence type="ECO:0000256" key="1">
    <source>
        <dbReference type="RuleBase" id="RU367018"/>
    </source>
</evidence>
<keyword evidence="1" id="KW-0479">Metal-binding</keyword>
<keyword evidence="3" id="KW-1185">Reference proteome</keyword>
<dbReference type="GO" id="GO:0006355">
    <property type="term" value="P:regulation of DNA-templated transcription"/>
    <property type="evidence" value="ECO:0007669"/>
    <property type="project" value="UniProtKB-UniRule"/>
</dbReference>
<comment type="caution">
    <text evidence="2">The sequence shown here is derived from an EMBL/GenBank/DDBJ whole genome shotgun (WGS) entry which is preliminary data.</text>
</comment>
<keyword evidence="1" id="KW-0539">Nucleus</keyword>
<comment type="subcellular location">
    <subcellularLocation>
        <location evidence="1">Nucleus</location>
    </subcellularLocation>
</comment>
<dbReference type="Proteomes" id="UP000289738">
    <property type="component" value="Chromosome B06"/>
</dbReference>
<sequence>MLVFGSFRSKDSFDTNWNDFLLKYGLVDNKWLSDLYEDRHIWISIYLDHHLWDGMRSTQRSESMHFFNNSFIQFVKQYDNCLGSREQAKRESDAADFHMVIPCATKSSIEAQFQYVYTHQKFREVQAQFRGKTNCITRLTNSALGYSVYKVGEQVFFSIFNKFVCLLFESRGIFFRHALSVLSFERVTQVSPGYILERWSKKVKRRHTHIKSSHDEPLLEPRSKRFDKFVFRLQNICKFALESEELTAILHRAYDNVMVEMEELKGKRKGTCSLSHEDANLESVNELQSPPRVRTRGRPKNRLGSKLDKWITNASKKKKTKASNELSLFDTASVVRPNSSQYHGHVMNYQFREPTAGDSFWVYNYRIWV</sequence>
<gene>
    <name evidence="2" type="ORF">Ahy_B06g081544</name>
</gene>
<organism evidence="2 3">
    <name type="scientific">Arachis hypogaea</name>
    <name type="common">Peanut</name>
    <dbReference type="NCBI Taxonomy" id="3818"/>
    <lineage>
        <taxon>Eukaryota</taxon>
        <taxon>Viridiplantae</taxon>
        <taxon>Streptophyta</taxon>
        <taxon>Embryophyta</taxon>
        <taxon>Tracheophyta</taxon>
        <taxon>Spermatophyta</taxon>
        <taxon>Magnoliopsida</taxon>
        <taxon>eudicotyledons</taxon>
        <taxon>Gunneridae</taxon>
        <taxon>Pentapetalae</taxon>
        <taxon>rosids</taxon>
        <taxon>fabids</taxon>
        <taxon>Fabales</taxon>
        <taxon>Fabaceae</taxon>
        <taxon>Papilionoideae</taxon>
        <taxon>50 kb inversion clade</taxon>
        <taxon>dalbergioids sensu lato</taxon>
        <taxon>Dalbergieae</taxon>
        <taxon>Pterocarpus clade</taxon>
        <taxon>Arachis</taxon>
    </lineage>
</organism>
<accession>A0A444YLE3</accession>
<dbReference type="GO" id="GO:0005634">
    <property type="term" value="C:nucleus"/>
    <property type="evidence" value="ECO:0007669"/>
    <property type="project" value="UniProtKB-SubCell"/>
</dbReference>
<evidence type="ECO:0000313" key="3">
    <source>
        <dbReference type="Proteomes" id="UP000289738"/>
    </source>
</evidence>
<name>A0A444YLE3_ARAHY</name>
<reference evidence="2 3" key="1">
    <citation type="submission" date="2019-01" db="EMBL/GenBank/DDBJ databases">
        <title>Sequencing of cultivated peanut Arachis hypogaea provides insights into genome evolution and oil improvement.</title>
        <authorList>
            <person name="Chen X."/>
        </authorList>
    </citation>
    <scope>NUCLEOTIDE SEQUENCE [LARGE SCALE GENOMIC DNA]</scope>
    <source>
        <strain evidence="3">cv. Fuhuasheng</strain>
        <tissue evidence="2">Leaves</tissue>
    </source>
</reference>
<evidence type="ECO:0000313" key="2">
    <source>
        <dbReference type="EMBL" id="RYR02732.1"/>
    </source>
</evidence>
<protein>
    <recommendedName>
        <fullName evidence="1">Protein FAR1-RELATED SEQUENCE</fullName>
    </recommendedName>
</protein>
<comment type="function">
    <text evidence="1">Putative transcription activator involved in regulating light control of development.</text>
</comment>
<keyword evidence="1" id="KW-0863">Zinc-finger</keyword>
<dbReference type="GO" id="GO:0008270">
    <property type="term" value="F:zinc ion binding"/>
    <property type="evidence" value="ECO:0007669"/>
    <property type="project" value="UniProtKB-UniRule"/>
</dbReference>
<comment type="similarity">
    <text evidence="1">Belongs to the FHY3/FAR1 family.</text>
</comment>
<dbReference type="InterPro" id="IPR031052">
    <property type="entry name" value="FHY3/FAR1"/>
</dbReference>
<keyword evidence="1" id="KW-0862">Zinc</keyword>
<proteinExistence type="inferred from homology"/>